<dbReference type="GO" id="GO:0003677">
    <property type="term" value="F:DNA binding"/>
    <property type="evidence" value="ECO:0007669"/>
    <property type="project" value="UniProtKB-KW"/>
</dbReference>
<reference evidence="3 4" key="1">
    <citation type="submission" date="2021-12" db="EMBL/GenBank/DDBJ databases">
        <title>Mucilaginibacter roseus genome.</title>
        <authorList>
            <person name="Ferreira J.R."/>
            <person name="Newman J.D."/>
        </authorList>
    </citation>
    <scope>NUCLEOTIDE SEQUENCE [LARGE SCALE GENOMIC DNA]</scope>
    <source>
        <strain evidence="3 4">LMG 28454</strain>
    </source>
</reference>
<name>A0ABS8TW57_9SPHI</name>
<accession>A0ABS8TW57</accession>
<dbReference type="RefSeq" id="WP_232174994.1">
    <property type="nucleotide sequence ID" value="NZ_JAJPWV010000001.1"/>
</dbReference>
<dbReference type="InterPro" id="IPR012340">
    <property type="entry name" value="NA-bd_OB-fold"/>
</dbReference>
<dbReference type="Proteomes" id="UP001199919">
    <property type="component" value="Unassembled WGS sequence"/>
</dbReference>
<evidence type="ECO:0000256" key="1">
    <source>
        <dbReference type="ARBA" id="ARBA00023125"/>
    </source>
</evidence>
<gene>
    <name evidence="3" type="ORF">LT679_00790</name>
</gene>
<dbReference type="InterPro" id="IPR000424">
    <property type="entry name" value="Primosome_PriB/ssb"/>
</dbReference>
<proteinExistence type="predicted"/>
<dbReference type="EMBL" id="JAJPWV010000001">
    <property type="protein sequence ID" value="MCD8739121.1"/>
    <property type="molecule type" value="Genomic_DNA"/>
</dbReference>
<dbReference type="PROSITE" id="PS50935">
    <property type="entry name" value="SSB"/>
    <property type="match status" value="1"/>
</dbReference>
<evidence type="ECO:0000313" key="4">
    <source>
        <dbReference type="Proteomes" id="UP001199919"/>
    </source>
</evidence>
<evidence type="ECO:0000313" key="3">
    <source>
        <dbReference type="EMBL" id="MCD8739121.1"/>
    </source>
</evidence>
<keyword evidence="1 2" id="KW-0238">DNA-binding</keyword>
<evidence type="ECO:0000256" key="2">
    <source>
        <dbReference type="PROSITE-ProRule" id="PRU00252"/>
    </source>
</evidence>
<dbReference type="Pfam" id="PF00436">
    <property type="entry name" value="SSB"/>
    <property type="match status" value="1"/>
</dbReference>
<organism evidence="3 4">
    <name type="scientific">Mucilaginibacter roseus</name>
    <dbReference type="NCBI Taxonomy" id="1528868"/>
    <lineage>
        <taxon>Bacteria</taxon>
        <taxon>Pseudomonadati</taxon>
        <taxon>Bacteroidota</taxon>
        <taxon>Sphingobacteriia</taxon>
        <taxon>Sphingobacteriales</taxon>
        <taxon>Sphingobacteriaceae</taxon>
        <taxon>Mucilaginibacter</taxon>
    </lineage>
</organism>
<keyword evidence="4" id="KW-1185">Reference proteome</keyword>
<dbReference type="Gene3D" id="2.40.50.140">
    <property type="entry name" value="Nucleic acid-binding proteins"/>
    <property type="match status" value="1"/>
</dbReference>
<sequence length="105" mass="12170">MNDISTVNKVFLVGQISRTPRWHKKGAEDAALCFTVTTLEMHRQQNKLIEHVEQHAVKLEEKRFERELKLGQTVHVEGKLKTTAFLEDGIRRYKTEVVAMRVTPV</sequence>
<comment type="caution">
    <text evidence="3">The sequence shown here is derived from an EMBL/GenBank/DDBJ whole genome shotgun (WGS) entry which is preliminary data.</text>
</comment>
<protein>
    <submittedName>
        <fullName evidence="3">Single-stranded DNA-binding protein</fullName>
    </submittedName>
</protein>
<dbReference type="SUPFAM" id="SSF50249">
    <property type="entry name" value="Nucleic acid-binding proteins"/>
    <property type="match status" value="1"/>
</dbReference>